<dbReference type="PRINTS" id="PR00111">
    <property type="entry name" value="ABHYDROLASE"/>
</dbReference>
<evidence type="ECO:0000259" key="1">
    <source>
        <dbReference type="Pfam" id="PF00561"/>
    </source>
</evidence>
<dbReference type="InterPro" id="IPR000073">
    <property type="entry name" value="AB_hydrolase_1"/>
</dbReference>
<dbReference type="GO" id="GO:0003824">
    <property type="term" value="F:catalytic activity"/>
    <property type="evidence" value="ECO:0007669"/>
    <property type="project" value="InterPro"/>
</dbReference>
<dbReference type="InterPro" id="IPR029058">
    <property type="entry name" value="AB_hydrolase_fold"/>
</dbReference>
<dbReference type="AlphaFoldDB" id="A0A839QYW9"/>
<reference evidence="2 3" key="1">
    <citation type="submission" date="2020-08" db="EMBL/GenBank/DDBJ databases">
        <title>Sequencing the genomes of 1000 actinobacteria strains.</title>
        <authorList>
            <person name="Klenk H.-P."/>
        </authorList>
    </citation>
    <scope>NUCLEOTIDE SEQUENCE [LARGE SCALE GENOMIC DNA]</scope>
    <source>
        <strain evidence="2 3">DSM 22826</strain>
    </source>
</reference>
<proteinExistence type="predicted"/>
<dbReference type="PRINTS" id="PR00412">
    <property type="entry name" value="EPOXHYDRLASE"/>
</dbReference>
<dbReference type="RefSeq" id="WP_183512714.1">
    <property type="nucleotide sequence ID" value="NZ_BAABGK010000040.1"/>
</dbReference>
<dbReference type="Gene3D" id="3.40.50.1820">
    <property type="entry name" value="alpha/beta hydrolase"/>
    <property type="match status" value="1"/>
</dbReference>
<name>A0A839QYW9_9MICC</name>
<dbReference type="InterPro" id="IPR000639">
    <property type="entry name" value="Epox_hydrolase-like"/>
</dbReference>
<dbReference type="InterPro" id="IPR050266">
    <property type="entry name" value="AB_hydrolase_sf"/>
</dbReference>
<dbReference type="PANTHER" id="PTHR43798:SF33">
    <property type="entry name" value="HYDROLASE, PUTATIVE (AFU_ORTHOLOGUE AFUA_2G14860)-RELATED"/>
    <property type="match status" value="1"/>
</dbReference>
<evidence type="ECO:0000313" key="2">
    <source>
        <dbReference type="EMBL" id="MBB2997161.1"/>
    </source>
</evidence>
<sequence>MPATAFTARTPLRSLHRIHGAEVKCFTYPATDSPRGAIFAVHGFRGDHHGLALLIEALPEYTVIVPDLPGFGESTSFSCGRHDVPGYARVIEALRRELELPGDTVLLGHSFGSIVAACHLATHPGSFASLVLVNPICEPALEGSQAVFSRIAGLYYGAGAALPARLGDGLLRSRLITDAMSAALTKSRDKEVRAYVVDQHRRYFSRFADRSTLREAYEASISATVREYAPAITVPVRLIVGELDELGSIPAQQDLGALFPDASMAVIDGVGHLIHYEKPGVAAEIVRDFLDSQNG</sequence>
<accession>A0A839QYW9</accession>
<protein>
    <submittedName>
        <fullName evidence="2">Pimeloyl-ACP methyl ester carboxylesterase</fullName>
    </submittedName>
</protein>
<keyword evidence="3" id="KW-1185">Reference proteome</keyword>
<feature type="domain" description="AB hydrolase-1" evidence="1">
    <location>
        <begin position="38"/>
        <end position="279"/>
    </location>
</feature>
<dbReference type="PANTHER" id="PTHR43798">
    <property type="entry name" value="MONOACYLGLYCEROL LIPASE"/>
    <property type="match status" value="1"/>
</dbReference>
<dbReference type="EMBL" id="JACHVS010000002">
    <property type="protein sequence ID" value="MBB2997161.1"/>
    <property type="molecule type" value="Genomic_DNA"/>
</dbReference>
<dbReference type="SUPFAM" id="SSF53474">
    <property type="entry name" value="alpha/beta-Hydrolases"/>
    <property type="match status" value="1"/>
</dbReference>
<dbReference type="GO" id="GO:0016020">
    <property type="term" value="C:membrane"/>
    <property type="evidence" value="ECO:0007669"/>
    <property type="project" value="TreeGrafter"/>
</dbReference>
<gene>
    <name evidence="2" type="ORF">E9229_003408</name>
</gene>
<evidence type="ECO:0000313" key="3">
    <source>
        <dbReference type="Proteomes" id="UP000523000"/>
    </source>
</evidence>
<organism evidence="2 3">
    <name type="scientific">Paeniglutamicibacter cryotolerans</name>
    <dbReference type="NCBI Taxonomy" id="670079"/>
    <lineage>
        <taxon>Bacteria</taxon>
        <taxon>Bacillati</taxon>
        <taxon>Actinomycetota</taxon>
        <taxon>Actinomycetes</taxon>
        <taxon>Micrococcales</taxon>
        <taxon>Micrococcaceae</taxon>
        <taxon>Paeniglutamicibacter</taxon>
    </lineage>
</organism>
<comment type="caution">
    <text evidence="2">The sequence shown here is derived from an EMBL/GenBank/DDBJ whole genome shotgun (WGS) entry which is preliminary data.</text>
</comment>
<dbReference type="Pfam" id="PF00561">
    <property type="entry name" value="Abhydrolase_1"/>
    <property type="match status" value="1"/>
</dbReference>
<dbReference type="Proteomes" id="UP000523000">
    <property type="component" value="Unassembled WGS sequence"/>
</dbReference>